<protein>
    <submittedName>
        <fullName evidence="1">Uncharacterized protein</fullName>
    </submittedName>
</protein>
<evidence type="ECO:0000313" key="1">
    <source>
        <dbReference type="EMBL" id="KAJ2976947.1"/>
    </source>
</evidence>
<proteinExistence type="predicted"/>
<organism evidence="1 2">
    <name type="scientific">Zarea fungicola</name>
    <dbReference type="NCBI Taxonomy" id="93591"/>
    <lineage>
        <taxon>Eukaryota</taxon>
        <taxon>Fungi</taxon>
        <taxon>Dikarya</taxon>
        <taxon>Ascomycota</taxon>
        <taxon>Pezizomycotina</taxon>
        <taxon>Sordariomycetes</taxon>
        <taxon>Hypocreomycetidae</taxon>
        <taxon>Hypocreales</taxon>
        <taxon>Cordycipitaceae</taxon>
        <taxon>Zarea</taxon>
    </lineage>
</organism>
<accession>A0ACC1NCE2</accession>
<name>A0ACC1NCE2_9HYPO</name>
<reference evidence="1" key="1">
    <citation type="submission" date="2022-08" db="EMBL/GenBank/DDBJ databases">
        <title>Genome Sequence of Lecanicillium fungicola.</title>
        <authorList>
            <person name="Buettner E."/>
        </authorList>
    </citation>
    <scope>NUCLEOTIDE SEQUENCE</scope>
    <source>
        <strain evidence="1">Babe33</strain>
    </source>
</reference>
<keyword evidence="2" id="KW-1185">Reference proteome</keyword>
<dbReference type="EMBL" id="JANJQO010000522">
    <property type="protein sequence ID" value="KAJ2976947.1"/>
    <property type="molecule type" value="Genomic_DNA"/>
</dbReference>
<comment type="caution">
    <text evidence="1">The sequence shown here is derived from an EMBL/GenBank/DDBJ whole genome shotgun (WGS) entry which is preliminary data.</text>
</comment>
<gene>
    <name evidence="1" type="ORF">NQ176_g4645</name>
</gene>
<evidence type="ECO:0000313" key="2">
    <source>
        <dbReference type="Proteomes" id="UP001143910"/>
    </source>
</evidence>
<dbReference type="Proteomes" id="UP001143910">
    <property type="component" value="Unassembled WGS sequence"/>
</dbReference>
<sequence>MPNYEVSASLALSEEQRDAIAELLTSTHSELNGIPSLFISVKFLDTKWTYIGGKKVGVRAVGIAPSPDERQPMLTWTKTPTNVIMGHFRQGSSRTEEQYAIMADRIVRGWNRIVGFNPDVDGFDSEKMLDSVLFLSTINAGVEQGYHLPPSGQDLQWFKDNVNSYKQKADTGSWRFKRLVEELQAKGIVPN</sequence>